<dbReference type="InterPro" id="IPR020845">
    <property type="entry name" value="AMP-binding_CS"/>
</dbReference>
<keyword evidence="2" id="KW-0436">Ligase</keyword>
<dbReference type="STRING" id="1797.RMCT_3206"/>
<dbReference type="RefSeq" id="WP_162292329.1">
    <property type="nucleotide sequence ID" value="NZ_BCTB01000039.1"/>
</dbReference>
<comment type="caution">
    <text evidence="6">The sequence shown here is derived from an EMBL/GenBank/DDBJ whole genome shotgun (WGS) entry which is preliminary data.</text>
</comment>
<dbReference type="Pfam" id="PF00501">
    <property type="entry name" value="AMP-binding"/>
    <property type="match status" value="1"/>
</dbReference>
<dbReference type="PANTHER" id="PTHR43201">
    <property type="entry name" value="ACYL-COA SYNTHETASE"/>
    <property type="match status" value="1"/>
</dbReference>
<evidence type="ECO:0000313" key="7">
    <source>
        <dbReference type="Proteomes" id="UP000069654"/>
    </source>
</evidence>
<dbReference type="Proteomes" id="UP000069654">
    <property type="component" value="Unassembled WGS sequence"/>
</dbReference>
<dbReference type="InterPro" id="IPR025110">
    <property type="entry name" value="AMP-bd_C"/>
</dbReference>
<dbReference type="EMBL" id="BCTB01000039">
    <property type="protein sequence ID" value="GAT16237.1"/>
    <property type="molecule type" value="Genomic_DNA"/>
</dbReference>
<evidence type="ECO:0000256" key="1">
    <source>
        <dbReference type="ARBA" id="ARBA00006432"/>
    </source>
</evidence>
<feature type="domain" description="AMP-dependent synthetase/ligase" evidence="4">
    <location>
        <begin position="17"/>
        <end position="360"/>
    </location>
</feature>
<accession>A0A100XGG9</accession>
<feature type="region of interest" description="Disordered" evidence="3">
    <location>
        <begin position="312"/>
        <end position="347"/>
    </location>
</feature>
<dbReference type="SUPFAM" id="SSF56801">
    <property type="entry name" value="Acetyl-CoA synthetase-like"/>
    <property type="match status" value="1"/>
</dbReference>
<dbReference type="InterPro" id="IPR045851">
    <property type="entry name" value="AMP-bd_C_sf"/>
</dbReference>
<evidence type="ECO:0000259" key="5">
    <source>
        <dbReference type="Pfam" id="PF13193"/>
    </source>
</evidence>
<dbReference type="InterPro" id="IPR042099">
    <property type="entry name" value="ANL_N_sf"/>
</dbReference>
<organism evidence="6 7">
    <name type="scientific">Mycolicibacterium thermoresistibile</name>
    <name type="common">Mycobacterium thermoresistibile</name>
    <dbReference type="NCBI Taxonomy" id="1797"/>
    <lineage>
        <taxon>Bacteria</taxon>
        <taxon>Bacillati</taxon>
        <taxon>Actinomycetota</taxon>
        <taxon>Actinomycetes</taxon>
        <taxon>Mycobacteriales</taxon>
        <taxon>Mycobacteriaceae</taxon>
        <taxon>Mycolicibacterium</taxon>
    </lineage>
</organism>
<comment type="similarity">
    <text evidence="1">Belongs to the ATP-dependent AMP-binding enzyme family.</text>
</comment>
<dbReference type="Gene3D" id="3.30.300.30">
    <property type="match status" value="1"/>
</dbReference>
<feature type="domain" description="AMP-binding enzyme C-terminal" evidence="5">
    <location>
        <begin position="410"/>
        <end position="485"/>
    </location>
</feature>
<evidence type="ECO:0000259" key="4">
    <source>
        <dbReference type="Pfam" id="PF00501"/>
    </source>
</evidence>
<reference evidence="7" key="2">
    <citation type="submission" date="2016-02" db="EMBL/GenBank/DDBJ databases">
        <title>Draft genome sequence of five rapidly growing Mycobacterium species.</title>
        <authorList>
            <person name="Katahira K."/>
            <person name="Gotou Y."/>
            <person name="Iida K."/>
            <person name="Ogura Y."/>
            <person name="Hayashi T."/>
        </authorList>
    </citation>
    <scope>NUCLEOTIDE SEQUENCE [LARGE SCALE GENOMIC DNA]</scope>
    <source>
        <strain evidence="7">JCM6362</strain>
    </source>
</reference>
<dbReference type="GO" id="GO:0031956">
    <property type="term" value="F:medium-chain fatty acid-CoA ligase activity"/>
    <property type="evidence" value="ECO:0007669"/>
    <property type="project" value="TreeGrafter"/>
</dbReference>
<dbReference type="InterPro" id="IPR000873">
    <property type="entry name" value="AMP-dep_synth/lig_dom"/>
</dbReference>
<reference evidence="6 7" key="1">
    <citation type="journal article" date="2016" name="Genome Announc.">
        <title>Draft Genome Sequences of Five Rapidly Growing Mycobacterium Species, M. thermoresistibile, M. fortuitum subsp. acetamidolyticum, M. canariasense, M. brisbanense, and M. novocastrense.</title>
        <authorList>
            <person name="Katahira K."/>
            <person name="Ogura Y."/>
            <person name="Gotoh Y."/>
            <person name="Hayashi T."/>
        </authorList>
    </citation>
    <scope>NUCLEOTIDE SEQUENCE [LARGE SCALE GENOMIC DNA]</scope>
    <source>
        <strain evidence="6 7">JCM6362</strain>
    </source>
</reference>
<dbReference type="Gene3D" id="3.40.50.12780">
    <property type="entry name" value="N-terminal domain of ligase-like"/>
    <property type="match status" value="1"/>
</dbReference>
<sequence>MSQNQQGLAAGFANMLEADPDAVALIRGDQRWSREQLWELSGRAVAKLRSLGAEPGDAVVAHYDTGAEEMAIALAASRLGCVFMPIPRRLGARELNYVVGLADPVLVAVQDRDHVGVVENPGRARVLTLADSLAPTGAEVDPYRWRPGEAALVGFTSGSTGHPKGVMHGVPAMEWVADLIVERGSLRPGEPICVTGAGAGAPGFTFYTYLGLTRGLPIVKSEKWDPKRVLELMARERCVWSTMVPTMLHMLMTAQRDSGRAYDLSAMRTVSMGGAPMSEEFISEARELMTFEPLRVYAMAECMMHSHSRADDPIEIRNGMDGRPGPGAEIATYDSEGRRLPTGETGEIGMRGPSLMLGYLGDAPGSLPLTSDGFFLSGDLGRVEDNGCIKVVGRLKDMIIRGGYNIDPGEVEELLRAHPEVRDVAIVGYPDPVYGERACAVLWTDGVVLGLSDIAEFLLERNLSKDKIPEMVVCRDELPQSPDGKILKGQLRAEIAALVATRSG</sequence>
<protein>
    <submittedName>
        <fullName evidence="6">Putative acyl-CoA synthetase</fullName>
    </submittedName>
</protein>
<evidence type="ECO:0000256" key="3">
    <source>
        <dbReference type="SAM" id="MobiDB-lite"/>
    </source>
</evidence>
<evidence type="ECO:0000256" key="2">
    <source>
        <dbReference type="ARBA" id="ARBA00022598"/>
    </source>
</evidence>
<dbReference type="GO" id="GO:0006631">
    <property type="term" value="P:fatty acid metabolic process"/>
    <property type="evidence" value="ECO:0007669"/>
    <property type="project" value="TreeGrafter"/>
</dbReference>
<dbReference type="Pfam" id="PF13193">
    <property type="entry name" value="AMP-binding_C"/>
    <property type="match status" value="1"/>
</dbReference>
<dbReference type="PROSITE" id="PS00455">
    <property type="entry name" value="AMP_BINDING"/>
    <property type="match status" value="1"/>
</dbReference>
<gene>
    <name evidence="6" type="ORF">RMCT_3206</name>
</gene>
<dbReference type="PANTHER" id="PTHR43201:SF5">
    <property type="entry name" value="MEDIUM-CHAIN ACYL-COA LIGASE ACSF2, MITOCHONDRIAL"/>
    <property type="match status" value="1"/>
</dbReference>
<name>A0A100XGG9_MYCTH</name>
<dbReference type="AlphaFoldDB" id="A0A100XGG9"/>
<evidence type="ECO:0000313" key="6">
    <source>
        <dbReference type="EMBL" id="GAT16237.1"/>
    </source>
</evidence>
<proteinExistence type="inferred from homology"/>